<evidence type="ECO:0000313" key="2">
    <source>
        <dbReference type="Proteomes" id="UP000527143"/>
    </source>
</evidence>
<comment type="caution">
    <text evidence="1">The sequence shown here is derived from an EMBL/GenBank/DDBJ whole genome shotgun (WGS) entry which is preliminary data.</text>
</comment>
<dbReference type="RefSeq" id="WP_221239232.1">
    <property type="nucleotide sequence ID" value="NZ_JACIJF010000001.1"/>
</dbReference>
<evidence type="ECO:0000313" key="1">
    <source>
        <dbReference type="EMBL" id="MBB5708881.1"/>
    </source>
</evidence>
<proteinExistence type="predicted"/>
<protein>
    <submittedName>
        <fullName evidence="1">Uncharacterized protein</fullName>
    </submittedName>
</protein>
<name>A0A840YMR2_9SPHN</name>
<dbReference type="Proteomes" id="UP000527143">
    <property type="component" value="Unassembled WGS sequence"/>
</dbReference>
<dbReference type="AlphaFoldDB" id="A0A840YMR2"/>
<reference evidence="1 2" key="1">
    <citation type="submission" date="2020-08" db="EMBL/GenBank/DDBJ databases">
        <title>Genomic Encyclopedia of Type Strains, Phase IV (KMG-IV): sequencing the most valuable type-strain genomes for metagenomic binning, comparative biology and taxonomic classification.</title>
        <authorList>
            <person name="Goeker M."/>
        </authorList>
    </citation>
    <scope>NUCLEOTIDE SEQUENCE [LARGE SCALE GENOMIC DNA]</scope>
    <source>
        <strain evidence="1 2">DSM 26736</strain>
    </source>
</reference>
<keyword evidence="2" id="KW-1185">Reference proteome</keyword>
<accession>A0A840YMR2</accession>
<organism evidence="1 2">
    <name type="scientific">Sphingomonas xinjiangensis</name>
    <dbReference type="NCBI Taxonomy" id="643568"/>
    <lineage>
        <taxon>Bacteria</taxon>
        <taxon>Pseudomonadati</taxon>
        <taxon>Pseudomonadota</taxon>
        <taxon>Alphaproteobacteria</taxon>
        <taxon>Sphingomonadales</taxon>
        <taxon>Sphingomonadaceae</taxon>
        <taxon>Sphingomonas</taxon>
    </lineage>
</organism>
<dbReference type="EMBL" id="JACIJF010000001">
    <property type="protein sequence ID" value="MBB5708881.1"/>
    <property type="molecule type" value="Genomic_DNA"/>
</dbReference>
<sequence length="59" mass="6398">MGTLLLGRSEVNLPKVSPKPVADTNRLLEQETLIHGKRNVSSATALGILIQRHIKMPPG</sequence>
<gene>
    <name evidence="1" type="ORF">FHT02_000087</name>
</gene>